<name>A0ABW1KU69_9PROT</name>
<keyword evidence="3" id="KW-0175">Coiled coil</keyword>
<keyword evidence="2" id="KW-1134">Transmembrane beta strand</keyword>
<dbReference type="Pfam" id="PF02321">
    <property type="entry name" value="OEP"/>
    <property type="match status" value="2"/>
</dbReference>
<gene>
    <name evidence="4" type="ORF">ACFMB1_08950</name>
</gene>
<keyword evidence="2" id="KW-0732">Signal</keyword>
<dbReference type="EMBL" id="JBHPON010000001">
    <property type="protein sequence ID" value="MFC6035668.1"/>
    <property type="molecule type" value="Genomic_DNA"/>
</dbReference>
<dbReference type="NCBIfam" id="TIGR01845">
    <property type="entry name" value="outer_NodT"/>
    <property type="match status" value="1"/>
</dbReference>
<comment type="caution">
    <text evidence="4">The sequence shown here is derived from an EMBL/GenBank/DDBJ whole genome shotgun (WGS) entry which is preliminary data.</text>
</comment>
<accession>A0ABW1KU69</accession>
<evidence type="ECO:0000256" key="1">
    <source>
        <dbReference type="ARBA" id="ARBA00007613"/>
    </source>
</evidence>
<dbReference type="RefSeq" id="WP_379878857.1">
    <property type="nucleotide sequence ID" value="NZ_JBHPON010000001.1"/>
</dbReference>
<evidence type="ECO:0000256" key="2">
    <source>
        <dbReference type="RuleBase" id="RU362097"/>
    </source>
</evidence>
<keyword evidence="5" id="KW-1185">Reference proteome</keyword>
<comment type="subcellular location">
    <subcellularLocation>
        <location evidence="2">Cell membrane</location>
        <topology evidence="2">Lipid-anchor</topology>
    </subcellularLocation>
</comment>
<dbReference type="Proteomes" id="UP001596116">
    <property type="component" value="Unassembled WGS sequence"/>
</dbReference>
<dbReference type="InterPro" id="IPR010131">
    <property type="entry name" value="MdtP/NodT-like"/>
</dbReference>
<feature type="signal peptide" evidence="2">
    <location>
        <begin position="1"/>
        <end position="19"/>
    </location>
</feature>
<protein>
    <submittedName>
        <fullName evidence="4">Efflux transporter outer membrane subunit</fullName>
    </submittedName>
</protein>
<keyword evidence="2" id="KW-0449">Lipoprotein</keyword>
<evidence type="ECO:0000313" key="4">
    <source>
        <dbReference type="EMBL" id="MFC6035668.1"/>
    </source>
</evidence>
<evidence type="ECO:0000313" key="5">
    <source>
        <dbReference type="Proteomes" id="UP001596116"/>
    </source>
</evidence>
<dbReference type="InterPro" id="IPR003423">
    <property type="entry name" value="OMP_efflux"/>
</dbReference>
<feature type="coiled-coil region" evidence="3">
    <location>
        <begin position="339"/>
        <end position="391"/>
    </location>
</feature>
<proteinExistence type="inferred from homology"/>
<evidence type="ECO:0000256" key="3">
    <source>
        <dbReference type="SAM" id="Coils"/>
    </source>
</evidence>
<dbReference type="PANTHER" id="PTHR30203:SF33">
    <property type="entry name" value="BLR4455 PROTEIN"/>
    <property type="match status" value="1"/>
</dbReference>
<feature type="chain" id="PRO_5044956977" evidence="2">
    <location>
        <begin position="20"/>
        <end position="447"/>
    </location>
</feature>
<keyword evidence="2" id="KW-0812">Transmembrane</keyword>
<dbReference type="Gene3D" id="1.20.1600.10">
    <property type="entry name" value="Outer membrane efflux proteins (OEP)"/>
    <property type="match status" value="1"/>
</dbReference>
<sequence length="447" mass="46937">MKKIFLSATALSLAACATASPPVSELTRMPASYDYAGELTEVEKADALWWTSFRDAELNGLIDTALDANQDIAGGVAALKSARASVRVANASLFPQLSAGASASSNTEGGGLDDISASARGSASYQLDLFGQNRASRAAARAGYDAQVFDQRALELTVASDVAFTYFSVLVARERLDVARSNLEISERIFDIIQTRYDAGDVSRFDVESQKASLANARARVPQIEQQVVSLETALSVLLGRTPQGYEAPAGDILAMTPPAINPGMPSELLLRRPDLLSAEAQLRAADANVAAAQRAFFPSIDLSAGANAGLTGGTSLIGSLAASLAAPIFTGGRLEGQLDSAEARVEQQIARYRQATLNALRDVDVSLSALATAEQREEQLVIARDAAEQSLSLAEIRYRSGADNLTSLLNAQSTAFSASDSLVQGRLDRLSAAIDLYGAIGGGWNG</sequence>
<dbReference type="Gene3D" id="2.20.200.10">
    <property type="entry name" value="Outer membrane efflux proteins (OEP)"/>
    <property type="match status" value="1"/>
</dbReference>
<dbReference type="PANTHER" id="PTHR30203">
    <property type="entry name" value="OUTER MEMBRANE CATION EFFLUX PROTEIN"/>
    <property type="match status" value="1"/>
</dbReference>
<keyword evidence="2" id="KW-0472">Membrane</keyword>
<dbReference type="PROSITE" id="PS51257">
    <property type="entry name" value="PROKAR_LIPOPROTEIN"/>
    <property type="match status" value="1"/>
</dbReference>
<organism evidence="4 5">
    <name type="scientific">Hyphococcus aureus</name>
    <dbReference type="NCBI Taxonomy" id="2666033"/>
    <lineage>
        <taxon>Bacteria</taxon>
        <taxon>Pseudomonadati</taxon>
        <taxon>Pseudomonadota</taxon>
        <taxon>Alphaproteobacteria</taxon>
        <taxon>Parvularculales</taxon>
        <taxon>Parvularculaceae</taxon>
        <taxon>Hyphococcus</taxon>
    </lineage>
</organism>
<feature type="coiled-coil region" evidence="3">
    <location>
        <begin position="207"/>
        <end position="234"/>
    </location>
</feature>
<keyword evidence="2" id="KW-0564">Palmitate</keyword>
<comment type="similarity">
    <text evidence="1 2">Belongs to the outer membrane factor (OMF) (TC 1.B.17) family.</text>
</comment>
<reference evidence="4 5" key="1">
    <citation type="submission" date="2024-09" db="EMBL/GenBank/DDBJ databases">
        <authorList>
            <person name="Zhang Z.-H."/>
        </authorList>
    </citation>
    <scope>NUCLEOTIDE SEQUENCE [LARGE SCALE GENOMIC DNA]</scope>
    <source>
        <strain evidence="4 5">HHTR114</strain>
    </source>
</reference>
<dbReference type="SUPFAM" id="SSF56954">
    <property type="entry name" value="Outer membrane efflux proteins (OEP)"/>
    <property type="match status" value="1"/>
</dbReference>